<organism evidence="1 2">
    <name type="scientific">Agathobacter rectalis</name>
    <dbReference type="NCBI Taxonomy" id="39491"/>
    <lineage>
        <taxon>Bacteria</taxon>
        <taxon>Bacillati</taxon>
        <taxon>Bacillota</taxon>
        <taxon>Clostridia</taxon>
        <taxon>Lachnospirales</taxon>
        <taxon>Lachnospiraceae</taxon>
        <taxon>Agathobacter</taxon>
    </lineage>
</organism>
<evidence type="ECO:0000313" key="1">
    <source>
        <dbReference type="EMBL" id="RGZ87218.1"/>
    </source>
</evidence>
<dbReference type="AlphaFoldDB" id="A0A413Q2C7"/>
<dbReference type="Proteomes" id="UP000283721">
    <property type="component" value="Unassembled WGS sequence"/>
</dbReference>
<evidence type="ECO:0000313" key="2">
    <source>
        <dbReference type="Proteomes" id="UP000283721"/>
    </source>
</evidence>
<accession>A0A413Q2C7</accession>
<dbReference type="EMBL" id="QSES01000065">
    <property type="protein sequence ID" value="RGZ87218.1"/>
    <property type="molecule type" value="Genomic_DNA"/>
</dbReference>
<sequence>MHSKSEKPWIKTKGYGIIKAVDGKKEQKTTPTAKTTIIKLDLDDGVKVNYRKVQTASDGKFYEILADSKNIKAKEK</sequence>
<comment type="caution">
    <text evidence="1">The sequence shown here is derived from an EMBL/GenBank/DDBJ whole genome shotgun (WGS) entry which is preliminary data.</text>
</comment>
<name>A0A413Q2C7_9FIRM</name>
<protein>
    <submittedName>
        <fullName evidence="1">Uncharacterized protein</fullName>
    </submittedName>
</protein>
<proteinExistence type="predicted"/>
<gene>
    <name evidence="1" type="ORF">DW967_17495</name>
</gene>
<reference evidence="1 2" key="1">
    <citation type="submission" date="2018-08" db="EMBL/GenBank/DDBJ databases">
        <title>A genome reference for cultivated species of the human gut microbiota.</title>
        <authorList>
            <person name="Zou Y."/>
            <person name="Xue W."/>
            <person name="Luo G."/>
        </authorList>
    </citation>
    <scope>NUCLEOTIDE SEQUENCE [LARGE SCALE GENOMIC DNA]</scope>
    <source>
        <strain evidence="1 2">AM47-6BH</strain>
    </source>
</reference>